<reference evidence="4" key="2">
    <citation type="journal article" date="2022" name="Front. Microbiol.">
        <title>Comparative Genomic Analysis Revealed Distinct Molecular Components and Organization of CO2-Concentrating Mechanism in Thermophilic Cyanobacteria.</title>
        <authorList>
            <person name="Tang J."/>
            <person name="Zhou H."/>
            <person name="Yao D."/>
            <person name="Riaz S."/>
            <person name="You D."/>
            <person name="Klepacz-Smolka A."/>
            <person name="Daroch M."/>
        </authorList>
    </citation>
    <scope>NUCLEOTIDE SEQUENCE [LARGE SCALE GENOMIC DNA]</scope>
    <source>
        <strain evidence="4">PCC 6715</strain>
    </source>
</reference>
<keyword evidence="2" id="KW-0472">Membrane</keyword>
<dbReference type="KEGG" id="slw:BRW62_10100"/>
<accession>A0A2D2Q505</accession>
<dbReference type="RefSeq" id="WP_099799927.1">
    <property type="nucleotide sequence ID" value="NZ_CP018092.1"/>
</dbReference>
<evidence type="ECO:0008006" key="5">
    <source>
        <dbReference type="Google" id="ProtNLM"/>
    </source>
</evidence>
<feature type="transmembrane region" description="Helical" evidence="2">
    <location>
        <begin position="74"/>
        <end position="91"/>
    </location>
</feature>
<reference evidence="3 4" key="1">
    <citation type="submission" date="2016-11" db="EMBL/GenBank/DDBJ databases">
        <title>Complete genome sequence of thermophilic cyanobacteria strain Synechococcus sp. PCC6715.</title>
        <authorList>
            <person name="Tang J."/>
            <person name="Daroch M."/>
            <person name="Liang Y."/>
            <person name="Jiang D."/>
            <person name="Shah M."/>
        </authorList>
    </citation>
    <scope>NUCLEOTIDE SEQUENCE [LARGE SCALE GENOMIC DNA]</scope>
    <source>
        <strain evidence="3 4">PCC 6715</strain>
    </source>
</reference>
<feature type="compositionally biased region" description="Basic and acidic residues" evidence="1">
    <location>
        <begin position="149"/>
        <end position="158"/>
    </location>
</feature>
<gene>
    <name evidence="3" type="ORF">BRW62_10100</name>
</gene>
<keyword evidence="2" id="KW-0812">Transmembrane</keyword>
<feature type="transmembrane region" description="Helical" evidence="2">
    <location>
        <begin position="50"/>
        <end position="68"/>
    </location>
</feature>
<dbReference type="Proteomes" id="UP000231057">
    <property type="component" value="Chromosome"/>
</dbReference>
<protein>
    <recommendedName>
        <fullName evidence="5">Ycf66 family protein</fullName>
    </recommendedName>
</protein>
<feature type="compositionally biased region" description="Acidic residues" evidence="1">
    <location>
        <begin position="271"/>
        <end position="283"/>
    </location>
</feature>
<feature type="compositionally biased region" description="Pro residues" evidence="1">
    <location>
        <begin position="218"/>
        <end position="232"/>
    </location>
</feature>
<feature type="region of interest" description="Disordered" evidence="1">
    <location>
        <begin position="128"/>
        <end position="283"/>
    </location>
</feature>
<proteinExistence type="predicted"/>
<feature type="compositionally biased region" description="Low complexity" evidence="1">
    <location>
        <begin position="167"/>
        <end position="184"/>
    </location>
</feature>
<keyword evidence="2" id="KW-1133">Transmembrane helix</keyword>
<feature type="transmembrane region" description="Helical" evidence="2">
    <location>
        <begin position="12"/>
        <end position="38"/>
    </location>
</feature>
<organism evidence="3 4">
    <name type="scientific">Parathermosynechococcus lividus PCC 6715</name>
    <dbReference type="NCBI Taxonomy" id="1917166"/>
    <lineage>
        <taxon>Bacteria</taxon>
        <taxon>Bacillati</taxon>
        <taxon>Cyanobacteriota</taxon>
        <taxon>Cyanophyceae</taxon>
        <taxon>Acaryochloridales</taxon>
        <taxon>Thermosynechococcaceae</taxon>
        <taxon>Parathermosynechococcus</taxon>
    </lineage>
</organism>
<dbReference type="Pfam" id="PF07444">
    <property type="entry name" value="Ycf66_N"/>
    <property type="match status" value="1"/>
</dbReference>
<sequence length="283" mass="31960">MTHVFFSPLLGQIVNVGLGPAGILGIGLAVAGALLYFLRSIQPELARDHDIFFAAVALLCGGILFFQGWRLDPILLFGQFLLTGTAAFFAYESIRLRRAATEQARRNTPIVDEERPVSRSYSYRAELEELEPYDDEEEDDYPPVRRIRGSRDAARSRYDEDDEFDDSPPVGRLPSRRSSSSSRPASPPERSVRRPPSRRPRPAPPISPVDDIVDEPYRPPSRPPSQRPPTTPSPETTDRPRRRRPPRPRPDVTNDGSEYVPYQPIDRPPVDEQDNSANFDDDK</sequence>
<dbReference type="InterPro" id="IPR010004">
    <property type="entry name" value="Uncharacterised_Ycf66"/>
</dbReference>
<dbReference type="AlphaFoldDB" id="A0A2D2Q505"/>
<feature type="compositionally biased region" description="Acidic residues" evidence="1">
    <location>
        <begin position="128"/>
        <end position="141"/>
    </location>
</feature>
<name>A0A2D2Q505_PARLV</name>
<evidence type="ECO:0000256" key="2">
    <source>
        <dbReference type="SAM" id="Phobius"/>
    </source>
</evidence>
<dbReference type="OrthoDB" id="421362at2"/>
<evidence type="ECO:0000313" key="4">
    <source>
        <dbReference type="Proteomes" id="UP000231057"/>
    </source>
</evidence>
<dbReference type="EMBL" id="CP018092">
    <property type="protein sequence ID" value="ATS19611.1"/>
    <property type="molecule type" value="Genomic_DNA"/>
</dbReference>
<keyword evidence="4" id="KW-1185">Reference proteome</keyword>
<evidence type="ECO:0000313" key="3">
    <source>
        <dbReference type="EMBL" id="ATS19611.1"/>
    </source>
</evidence>
<evidence type="ECO:0000256" key="1">
    <source>
        <dbReference type="SAM" id="MobiDB-lite"/>
    </source>
</evidence>